<name>A0A0K0ESV1_STRER</name>
<dbReference type="WBParaSite" id="SSTP_0001252900.1">
    <property type="protein sequence ID" value="SSTP_0001252900.1"/>
    <property type="gene ID" value="SSTP_0001252900"/>
</dbReference>
<dbReference type="AlphaFoldDB" id="A0A0K0ESV1"/>
<evidence type="ECO:0000256" key="1">
    <source>
        <dbReference type="SAM" id="MobiDB-lite"/>
    </source>
</evidence>
<reference evidence="3" key="1">
    <citation type="submission" date="2015-08" db="UniProtKB">
        <authorList>
            <consortium name="WormBaseParasite"/>
        </authorList>
    </citation>
    <scope>IDENTIFICATION</scope>
</reference>
<organism evidence="3">
    <name type="scientific">Strongyloides stercoralis</name>
    <name type="common">Threadworm</name>
    <dbReference type="NCBI Taxonomy" id="6248"/>
    <lineage>
        <taxon>Eukaryota</taxon>
        <taxon>Metazoa</taxon>
        <taxon>Ecdysozoa</taxon>
        <taxon>Nematoda</taxon>
        <taxon>Chromadorea</taxon>
        <taxon>Rhabditida</taxon>
        <taxon>Tylenchina</taxon>
        <taxon>Panagrolaimomorpha</taxon>
        <taxon>Strongyloidoidea</taxon>
        <taxon>Strongyloididae</taxon>
        <taxon>Strongyloides</taxon>
    </lineage>
</organism>
<protein>
    <submittedName>
        <fullName evidence="3">Protein kinase domain-containing protein</fullName>
    </submittedName>
</protein>
<evidence type="ECO:0000313" key="3">
    <source>
        <dbReference type="WBParaSite" id="SSTP_0001252900.1"/>
    </source>
</evidence>
<accession>A0A0K0ESV1</accession>
<feature type="region of interest" description="Disordered" evidence="1">
    <location>
        <begin position="108"/>
        <end position="221"/>
    </location>
</feature>
<proteinExistence type="predicted"/>
<evidence type="ECO:0000313" key="2">
    <source>
        <dbReference type="Proteomes" id="UP000035681"/>
    </source>
</evidence>
<sequence>MSFPLNESNINFNDVYYLNLDTIVVGKGCDRVKYLDLEGRWKRSGSSCSAIANAFNHVEKLNYAVSPLSDLGECSLNAIRGPTPFTTKTTLPVKKIIPTIPSDTITVTVESEVPQSPREIPPYRSAGYGDAHQKRRLSIPAERSRSPSLSSRNASPVPSVHESSIIKGKWSPKPSNNDLGYSSAPSSGYPSPRINDDHDITRPPHRTQPLTPLPSPRNAYDSEYDSSYIYKASKEYNESFQDVRMTLRESRRRLVYGK</sequence>
<dbReference type="WBParaSite" id="TCONS_00016552.p1">
    <property type="protein sequence ID" value="TCONS_00016552.p1"/>
    <property type="gene ID" value="XLOC_011152"/>
</dbReference>
<dbReference type="Proteomes" id="UP000035681">
    <property type="component" value="Unplaced"/>
</dbReference>
<keyword evidence="2" id="KW-1185">Reference proteome</keyword>
<feature type="compositionally biased region" description="Low complexity" evidence="1">
    <location>
        <begin position="180"/>
        <end position="192"/>
    </location>
</feature>
<feature type="compositionally biased region" description="Low complexity" evidence="1">
    <location>
        <begin position="146"/>
        <end position="156"/>
    </location>
</feature>